<sequence length="162" mass="17601">MEEIDRRIVTLLAHDGRMSFTDLARETGLSVSAVHQRVRRLEKRGVVRGYAAIIDHDAVGLPLTAFVSIKPIDPAAPDDAPDRLAHLTAIEACHSVAGDESYILKVRVASPVALEDLLQQIRASANVSTRTTVVLSTPYEHRAPEVATDPVAVQDGHRLTPD</sequence>
<dbReference type="Gene3D" id="1.10.10.10">
    <property type="entry name" value="Winged helix-like DNA-binding domain superfamily/Winged helix DNA-binding domain"/>
    <property type="match status" value="1"/>
</dbReference>
<reference evidence="6" key="1">
    <citation type="journal article" date="2019" name="Int. J. Syst. Evol. Microbiol.">
        <title>The Global Catalogue of Microorganisms (GCM) 10K type strain sequencing project: providing services to taxonomists for standard genome sequencing and annotation.</title>
        <authorList>
            <consortium name="The Broad Institute Genomics Platform"/>
            <consortium name="The Broad Institute Genome Sequencing Center for Infectious Disease"/>
            <person name="Wu L."/>
            <person name="Ma J."/>
        </authorList>
    </citation>
    <scope>NUCLEOTIDE SEQUENCE [LARGE SCALE GENOMIC DNA]</scope>
    <source>
        <strain evidence="6">JCM 17326</strain>
    </source>
</reference>
<keyword evidence="3" id="KW-0804">Transcription</keyword>
<dbReference type="Proteomes" id="UP001500630">
    <property type="component" value="Unassembled WGS sequence"/>
</dbReference>
<dbReference type="InterPro" id="IPR019888">
    <property type="entry name" value="Tscrpt_reg_AsnC-like"/>
</dbReference>
<dbReference type="SUPFAM" id="SSF46785">
    <property type="entry name" value="Winged helix' DNA-binding domain"/>
    <property type="match status" value="1"/>
</dbReference>
<gene>
    <name evidence="5" type="ORF">GCM10022419_084610</name>
</gene>
<dbReference type="RefSeq" id="WP_345571025.1">
    <property type="nucleotide sequence ID" value="NZ_BAABDQ010000024.1"/>
</dbReference>
<dbReference type="InterPro" id="IPR000485">
    <property type="entry name" value="AsnC-type_HTH_dom"/>
</dbReference>
<dbReference type="Pfam" id="PF01037">
    <property type="entry name" value="AsnC_trans_reg"/>
    <property type="match status" value="1"/>
</dbReference>
<evidence type="ECO:0000313" key="5">
    <source>
        <dbReference type="EMBL" id="GAA3589284.1"/>
    </source>
</evidence>
<comment type="caution">
    <text evidence="5">The sequence shown here is derived from an EMBL/GenBank/DDBJ whole genome shotgun (WGS) entry which is preliminary data.</text>
</comment>
<evidence type="ECO:0000256" key="3">
    <source>
        <dbReference type="ARBA" id="ARBA00023163"/>
    </source>
</evidence>
<dbReference type="SUPFAM" id="SSF54909">
    <property type="entry name" value="Dimeric alpha+beta barrel"/>
    <property type="match status" value="1"/>
</dbReference>
<organism evidence="5 6">
    <name type="scientific">Nonomuraea rosea</name>
    <dbReference type="NCBI Taxonomy" id="638574"/>
    <lineage>
        <taxon>Bacteria</taxon>
        <taxon>Bacillati</taxon>
        <taxon>Actinomycetota</taxon>
        <taxon>Actinomycetes</taxon>
        <taxon>Streptosporangiales</taxon>
        <taxon>Streptosporangiaceae</taxon>
        <taxon>Nonomuraea</taxon>
    </lineage>
</organism>
<keyword evidence="2" id="KW-0238">DNA-binding</keyword>
<dbReference type="PROSITE" id="PS00519">
    <property type="entry name" value="HTH_ASNC_1"/>
    <property type="match status" value="1"/>
</dbReference>
<dbReference type="PANTHER" id="PTHR30154">
    <property type="entry name" value="LEUCINE-RESPONSIVE REGULATORY PROTEIN"/>
    <property type="match status" value="1"/>
</dbReference>
<protein>
    <submittedName>
        <fullName evidence="5">Lrp/AsnC family transcriptional regulator</fullName>
    </submittedName>
</protein>
<dbReference type="Pfam" id="PF13412">
    <property type="entry name" value="HTH_24"/>
    <property type="match status" value="1"/>
</dbReference>
<dbReference type="EMBL" id="BAABDQ010000024">
    <property type="protein sequence ID" value="GAA3589284.1"/>
    <property type="molecule type" value="Genomic_DNA"/>
</dbReference>
<evidence type="ECO:0000256" key="1">
    <source>
        <dbReference type="ARBA" id="ARBA00023015"/>
    </source>
</evidence>
<dbReference type="PRINTS" id="PR00033">
    <property type="entry name" value="HTHASNC"/>
</dbReference>
<dbReference type="InterPro" id="IPR036390">
    <property type="entry name" value="WH_DNA-bd_sf"/>
</dbReference>
<dbReference type="CDD" id="cd00090">
    <property type="entry name" value="HTH_ARSR"/>
    <property type="match status" value="1"/>
</dbReference>
<keyword evidence="6" id="KW-1185">Reference proteome</keyword>
<dbReference type="InterPro" id="IPR011991">
    <property type="entry name" value="ArsR-like_HTH"/>
</dbReference>
<dbReference type="Gene3D" id="3.30.70.920">
    <property type="match status" value="1"/>
</dbReference>
<dbReference type="PANTHER" id="PTHR30154:SF53">
    <property type="entry name" value="HTH-TYPE TRANSCRIPTIONAL REGULATOR LRPC"/>
    <property type="match status" value="1"/>
</dbReference>
<dbReference type="InterPro" id="IPR011008">
    <property type="entry name" value="Dimeric_a/b-barrel"/>
</dbReference>
<evidence type="ECO:0000256" key="2">
    <source>
        <dbReference type="ARBA" id="ARBA00023125"/>
    </source>
</evidence>
<dbReference type="SMART" id="SM00344">
    <property type="entry name" value="HTH_ASNC"/>
    <property type="match status" value="1"/>
</dbReference>
<keyword evidence="1" id="KW-0805">Transcription regulation</keyword>
<proteinExistence type="predicted"/>
<dbReference type="InterPro" id="IPR019885">
    <property type="entry name" value="Tscrpt_reg_HTH_AsnC-type_CS"/>
</dbReference>
<evidence type="ECO:0000313" key="6">
    <source>
        <dbReference type="Proteomes" id="UP001500630"/>
    </source>
</evidence>
<feature type="domain" description="HTH asnC-type" evidence="4">
    <location>
        <begin position="1"/>
        <end position="62"/>
    </location>
</feature>
<evidence type="ECO:0000259" key="4">
    <source>
        <dbReference type="PROSITE" id="PS50956"/>
    </source>
</evidence>
<dbReference type="InterPro" id="IPR036388">
    <property type="entry name" value="WH-like_DNA-bd_sf"/>
</dbReference>
<dbReference type="PROSITE" id="PS50956">
    <property type="entry name" value="HTH_ASNC_2"/>
    <property type="match status" value="1"/>
</dbReference>
<accession>A0ABP6YS18</accession>
<name>A0ABP6YS18_9ACTN</name>
<dbReference type="InterPro" id="IPR019887">
    <property type="entry name" value="Tscrpt_reg_AsnC/Lrp_C"/>
</dbReference>